<dbReference type="PANTHER" id="PTHR42852:SF17">
    <property type="entry name" value="THIOREDOXIN-LIKE PROTEIN HI_1115"/>
    <property type="match status" value="1"/>
</dbReference>
<dbReference type="EMBL" id="FMZH01000007">
    <property type="protein sequence ID" value="SDD75462.1"/>
    <property type="molecule type" value="Genomic_DNA"/>
</dbReference>
<proteinExistence type="predicted"/>
<dbReference type="PROSITE" id="PS51352">
    <property type="entry name" value="THIOREDOXIN_2"/>
    <property type="match status" value="1"/>
</dbReference>
<dbReference type="GO" id="GO:0016853">
    <property type="term" value="F:isomerase activity"/>
    <property type="evidence" value="ECO:0007669"/>
    <property type="project" value="UniProtKB-KW"/>
</dbReference>
<accession>A0A1G6XBM3</accession>
<evidence type="ECO:0000259" key="1">
    <source>
        <dbReference type="PROSITE" id="PS51352"/>
    </source>
</evidence>
<dbReference type="GO" id="GO:0016491">
    <property type="term" value="F:oxidoreductase activity"/>
    <property type="evidence" value="ECO:0007669"/>
    <property type="project" value="InterPro"/>
</dbReference>
<dbReference type="InterPro" id="IPR036249">
    <property type="entry name" value="Thioredoxin-like_sf"/>
</dbReference>
<protein>
    <submittedName>
        <fullName evidence="2">Thiol-disulfide isomerase or thioredoxin</fullName>
    </submittedName>
</protein>
<keyword evidence="3" id="KW-1185">Reference proteome</keyword>
<dbReference type="Pfam" id="PF08534">
    <property type="entry name" value="Redoxin"/>
    <property type="match status" value="1"/>
</dbReference>
<dbReference type="Gene3D" id="3.40.30.10">
    <property type="entry name" value="Glutaredoxin"/>
    <property type="match status" value="1"/>
</dbReference>
<dbReference type="InterPro" id="IPR013740">
    <property type="entry name" value="Redoxin"/>
</dbReference>
<dbReference type="STRING" id="390242.SAMN04488024_107292"/>
<evidence type="ECO:0000313" key="2">
    <source>
        <dbReference type="EMBL" id="SDD75462.1"/>
    </source>
</evidence>
<dbReference type="InterPro" id="IPR050553">
    <property type="entry name" value="Thioredoxin_ResA/DsbE_sf"/>
</dbReference>
<dbReference type="PANTHER" id="PTHR42852">
    <property type="entry name" value="THIOL:DISULFIDE INTERCHANGE PROTEIN DSBE"/>
    <property type="match status" value="1"/>
</dbReference>
<dbReference type="Proteomes" id="UP000199455">
    <property type="component" value="Unassembled WGS sequence"/>
</dbReference>
<keyword evidence="2" id="KW-0413">Isomerase</keyword>
<dbReference type="SUPFAM" id="SSF52833">
    <property type="entry name" value="Thioredoxin-like"/>
    <property type="match status" value="1"/>
</dbReference>
<evidence type="ECO:0000313" key="3">
    <source>
        <dbReference type="Proteomes" id="UP000199455"/>
    </source>
</evidence>
<feature type="domain" description="Thioredoxin" evidence="1">
    <location>
        <begin position="96"/>
        <end position="243"/>
    </location>
</feature>
<organism evidence="2 3">
    <name type="scientific">Pedobacter soli</name>
    <dbReference type="NCBI Taxonomy" id="390242"/>
    <lineage>
        <taxon>Bacteria</taxon>
        <taxon>Pseudomonadati</taxon>
        <taxon>Bacteroidota</taxon>
        <taxon>Sphingobacteriia</taxon>
        <taxon>Sphingobacteriales</taxon>
        <taxon>Sphingobacteriaceae</taxon>
        <taxon>Pedobacter</taxon>
    </lineage>
</organism>
<dbReference type="AlphaFoldDB" id="A0A1G6XBM3"/>
<dbReference type="InterPro" id="IPR013766">
    <property type="entry name" value="Thioredoxin_domain"/>
</dbReference>
<sequence length="250" mass="28861">MRHFLLYCLILVVTQKAYSQINIYTFNTQKFFTEAEIKSIYDKMSKGLPSDLDITTTIYHKITKKDTVINYLRFDAHKTTDKSAFKFSFKQDSTFLLLGKKIPHFELKDLDGKAFTSNQFLGKPTLINFWATYCGPCIAEMPTLSKLKEKYGAEMNFISITENNALRDDLKQFVKDKGFNFLALENGESYKRSLKISSIPKNLFIDKDGILRYIEGNFPLESNGEEQSQESNSFLKIINQLINEANLDKK</sequence>
<dbReference type="CDD" id="cd02966">
    <property type="entry name" value="TlpA_like_family"/>
    <property type="match status" value="1"/>
</dbReference>
<reference evidence="3" key="1">
    <citation type="submission" date="2016-10" db="EMBL/GenBank/DDBJ databases">
        <authorList>
            <person name="Varghese N."/>
            <person name="Submissions S."/>
        </authorList>
    </citation>
    <scope>NUCLEOTIDE SEQUENCE [LARGE SCALE GENOMIC DNA]</scope>
    <source>
        <strain evidence="3">DSM 18609</strain>
    </source>
</reference>
<name>A0A1G6XBM3_9SPHI</name>
<gene>
    <name evidence="2" type="ORF">SAMN04488024_107292</name>
</gene>
<dbReference type="RefSeq" id="WP_090770620.1">
    <property type="nucleotide sequence ID" value="NZ_FMZH01000007.1"/>
</dbReference>